<reference evidence="2" key="1">
    <citation type="submission" date="2006-10" db="EMBL/GenBank/DDBJ databases">
        <authorList>
            <person name="Amadeo P."/>
            <person name="Zhao Q."/>
            <person name="Wortman J."/>
            <person name="Fraser-Liggett C."/>
            <person name="Carlton J."/>
        </authorList>
    </citation>
    <scope>NUCLEOTIDE SEQUENCE</scope>
    <source>
        <strain evidence="2">G3</strain>
    </source>
</reference>
<dbReference type="Proteomes" id="UP000001542">
    <property type="component" value="Unassembled WGS sequence"/>
</dbReference>
<dbReference type="VEuPathDB" id="TrichDB:TVAG_486690"/>
<dbReference type="InterPro" id="IPR049625">
    <property type="entry name" value="Glyco_transf_61_cat"/>
</dbReference>
<keyword evidence="3" id="KW-1185">Reference proteome</keyword>
<organism evidence="2 3">
    <name type="scientific">Trichomonas vaginalis (strain ATCC PRA-98 / G3)</name>
    <dbReference type="NCBI Taxonomy" id="412133"/>
    <lineage>
        <taxon>Eukaryota</taxon>
        <taxon>Metamonada</taxon>
        <taxon>Parabasalia</taxon>
        <taxon>Trichomonadida</taxon>
        <taxon>Trichomonadidae</taxon>
        <taxon>Trichomonas</taxon>
    </lineage>
</organism>
<evidence type="ECO:0000259" key="1">
    <source>
        <dbReference type="Pfam" id="PF04577"/>
    </source>
</evidence>
<dbReference type="Pfam" id="PF04577">
    <property type="entry name" value="Glyco_transf_61"/>
    <property type="match status" value="1"/>
</dbReference>
<dbReference type="RefSeq" id="XP_001326449.1">
    <property type="nucleotide sequence ID" value="XM_001326414.1"/>
</dbReference>
<dbReference type="EMBL" id="DS113273">
    <property type="protein sequence ID" value="EAY14226.1"/>
    <property type="molecule type" value="Genomic_DNA"/>
</dbReference>
<evidence type="ECO:0000313" key="2">
    <source>
        <dbReference type="EMBL" id="EAY14226.1"/>
    </source>
</evidence>
<reference evidence="2" key="2">
    <citation type="journal article" date="2007" name="Science">
        <title>Draft genome sequence of the sexually transmitted pathogen Trichomonas vaginalis.</title>
        <authorList>
            <person name="Carlton J.M."/>
            <person name="Hirt R.P."/>
            <person name="Silva J.C."/>
            <person name="Delcher A.L."/>
            <person name="Schatz M."/>
            <person name="Zhao Q."/>
            <person name="Wortman J.R."/>
            <person name="Bidwell S.L."/>
            <person name="Alsmark U.C.M."/>
            <person name="Besteiro S."/>
            <person name="Sicheritz-Ponten T."/>
            <person name="Noel C.J."/>
            <person name="Dacks J.B."/>
            <person name="Foster P.G."/>
            <person name="Simillion C."/>
            <person name="Van de Peer Y."/>
            <person name="Miranda-Saavedra D."/>
            <person name="Barton G.J."/>
            <person name="Westrop G.D."/>
            <person name="Mueller S."/>
            <person name="Dessi D."/>
            <person name="Fiori P.L."/>
            <person name="Ren Q."/>
            <person name="Paulsen I."/>
            <person name="Zhang H."/>
            <person name="Bastida-Corcuera F.D."/>
            <person name="Simoes-Barbosa A."/>
            <person name="Brown M.T."/>
            <person name="Hayes R.D."/>
            <person name="Mukherjee M."/>
            <person name="Okumura C.Y."/>
            <person name="Schneider R."/>
            <person name="Smith A.J."/>
            <person name="Vanacova S."/>
            <person name="Villalvazo M."/>
            <person name="Haas B.J."/>
            <person name="Pertea M."/>
            <person name="Feldblyum T.V."/>
            <person name="Utterback T.R."/>
            <person name="Shu C.L."/>
            <person name="Osoegawa K."/>
            <person name="de Jong P.J."/>
            <person name="Hrdy I."/>
            <person name="Horvathova L."/>
            <person name="Zubacova Z."/>
            <person name="Dolezal P."/>
            <person name="Malik S.B."/>
            <person name="Logsdon J.M. Jr."/>
            <person name="Henze K."/>
            <person name="Gupta A."/>
            <person name="Wang C.C."/>
            <person name="Dunne R.L."/>
            <person name="Upcroft J.A."/>
            <person name="Upcroft P."/>
            <person name="White O."/>
            <person name="Salzberg S.L."/>
            <person name="Tang P."/>
            <person name="Chiu C.-H."/>
            <person name="Lee Y.-S."/>
            <person name="Embley T.M."/>
            <person name="Coombs G.H."/>
            <person name="Mottram J.C."/>
            <person name="Tachezy J."/>
            <person name="Fraser-Liggett C.M."/>
            <person name="Johnson P.J."/>
        </authorList>
    </citation>
    <scope>NUCLEOTIDE SEQUENCE [LARGE SCALE GENOMIC DNA]</scope>
    <source>
        <strain evidence="2">G3</strain>
    </source>
</reference>
<dbReference type="InParanoid" id="A2DZ97"/>
<name>A2DZ97_TRIV3</name>
<dbReference type="KEGG" id="tva:4772219"/>
<sequence>MLTIMKSFINPHDFVWVQVSNLTIAYQNRITRTEWFFNLKYSKLNYTVTRIDPSRYQKARLINDDERKLSCSFVHSNFFLKSAVYIAEFDNAYLSPQPAIGDTRIRVFFEEDPKQLIQRITVGSYDIGVYYTQIIGQWGHLIHDFFCAIMHVPQEVYDKGFYICTNPSGYGMITEYLKYFKMDKNINVLNIDLKTQQVFVNKLYILSSLHFAHGYTVGGIIKLRKLIFKIFKLEGIKPYKYSIINRPGLSRKIHNIKELLAALSQECPPKSEKWQIEQWDFNDIGKTVKIWSTIKVVCHPSGSGYYNSIFMQENTGYLAMMSKQKDFPNFHLAAISNMYIVGITHTNMEHYFSQPIPCDVPRMVAGCKVLFELMEKGTCNDTRFQIPINIEEAKSIPDIEIDELSTILNRTVL</sequence>
<evidence type="ECO:0000313" key="3">
    <source>
        <dbReference type="Proteomes" id="UP000001542"/>
    </source>
</evidence>
<dbReference type="GO" id="GO:0016757">
    <property type="term" value="F:glycosyltransferase activity"/>
    <property type="evidence" value="ECO:0000318"/>
    <property type="project" value="GO_Central"/>
</dbReference>
<feature type="domain" description="Glycosyltransferase 61 catalytic" evidence="1">
    <location>
        <begin position="138"/>
        <end position="317"/>
    </location>
</feature>
<dbReference type="AlphaFoldDB" id="A2DZ97"/>
<gene>
    <name evidence="2" type="ORF">TVAG_486690</name>
</gene>
<dbReference type="VEuPathDB" id="TrichDB:TVAGG3_1016240"/>
<protein>
    <recommendedName>
        <fullName evidence="1">Glycosyltransferase 61 catalytic domain-containing protein</fullName>
    </recommendedName>
</protein>
<accession>A2DZ97</accession>
<proteinExistence type="predicted"/>